<organism evidence="2 3">
    <name type="scientific">Pleurodeles waltl</name>
    <name type="common">Iberian ribbed newt</name>
    <dbReference type="NCBI Taxonomy" id="8319"/>
    <lineage>
        <taxon>Eukaryota</taxon>
        <taxon>Metazoa</taxon>
        <taxon>Chordata</taxon>
        <taxon>Craniata</taxon>
        <taxon>Vertebrata</taxon>
        <taxon>Euteleostomi</taxon>
        <taxon>Amphibia</taxon>
        <taxon>Batrachia</taxon>
        <taxon>Caudata</taxon>
        <taxon>Salamandroidea</taxon>
        <taxon>Salamandridae</taxon>
        <taxon>Pleurodelinae</taxon>
        <taxon>Pleurodeles</taxon>
    </lineage>
</organism>
<sequence>MHIRHMRAERDAQEQPQARDSRSWCTRCQARAQGQDEDIMSYVATLRGLAVTCDFRDLYDSLIRDQIVRCTNNKKVKEKLLSMDPTLEECIQVARSMDHTATWMKEVERTNMHAKYIDERSMVEVKEVKAKRQEWIPVNMEKKTGESCRVQGLSASFMAAI</sequence>
<feature type="region of interest" description="Disordered" evidence="1">
    <location>
        <begin position="1"/>
        <end position="20"/>
    </location>
</feature>
<evidence type="ECO:0000256" key="1">
    <source>
        <dbReference type="SAM" id="MobiDB-lite"/>
    </source>
</evidence>
<proteinExistence type="predicted"/>
<dbReference type="AlphaFoldDB" id="A0AAV7WPM0"/>
<dbReference type="Proteomes" id="UP001066276">
    <property type="component" value="Chromosome 1_1"/>
</dbReference>
<accession>A0AAV7WPM0</accession>
<gene>
    <name evidence="2" type="ORF">NDU88_002352</name>
</gene>
<dbReference type="EMBL" id="JANPWB010000001">
    <property type="protein sequence ID" value="KAJ1214735.1"/>
    <property type="molecule type" value="Genomic_DNA"/>
</dbReference>
<evidence type="ECO:0000313" key="2">
    <source>
        <dbReference type="EMBL" id="KAJ1214735.1"/>
    </source>
</evidence>
<evidence type="ECO:0000313" key="3">
    <source>
        <dbReference type="Proteomes" id="UP001066276"/>
    </source>
</evidence>
<comment type="caution">
    <text evidence="2">The sequence shown here is derived from an EMBL/GenBank/DDBJ whole genome shotgun (WGS) entry which is preliminary data.</text>
</comment>
<keyword evidence="3" id="KW-1185">Reference proteome</keyword>
<protein>
    <submittedName>
        <fullName evidence="2">Uncharacterized protein</fullName>
    </submittedName>
</protein>
<name>A0AAV7WPM0_PLEWA</name>
<reference evidence="2" key="1">
    <citation type="journal article" date="2022" name="bioRxiv">
        <title>Sequencing and chromosome-scale assembly of the giantPleurodeles waltlgenome.</title>
        <authorList>
            <person name="Brown T."/>
            <person name="Elewa A."/>
            <person name="Iarovenko S."/>
            <person name="Subramanian E."/>
            <person name="Araus A.J."/>
            <person name="Petzold A."/>
            <person name="Susuki M."/>
            <person name="Suzuki K.-i.T."/>
            <person name="Hayashi T."/>
            <person name="Toyoda A."/>
            <person name="Oliveira C."/>
            <person name="Osipova E."/>
            <person name="Leigh N.D."/>
            <person name="Simon A."/>
            <person name="Yun M.H."/>
        </authorList>
    </citation>
    <scope>NUCLEOTIDE SEQUENCE</scope>
    <source>
        <strain evidence="2">20211129_DDA</strain>
        <tissue evidence="2">Liver</tissue>
    </source>
</reference>